<dbReference type="PANTHER" id="PTHR30572">
    <property type="entry name" value="MEMBRANE COMPONENT OF TRANSPORTER-RELATED"/>
    <property type="match status" value="1"/>
</dbReference>
<feature type="transmembrane region" description="Helical" evidence="7">
    <location>
        <begin position="20"/>
        <end position="46"/>
    </location>
</feature>
<evidence type="ECO:0008006" key="12">
    <source>
        <dbReference type="Google" id="ProtNLM"/>
    </source>
</evidence>
<evidence type="ECO:0000256" key="2">
    <source>
        <dbReference type="ARBA" id="ARBA00022475"/>
    </source>
</evidence>
<dbReference type="InterPro" id="IPR003838">
    <property type="entry name" value="ABC3_permease_C"/>
</dbReference>
<keyword evidence="4 7" id="KW-1133">Transmembrane helix</keyword>
<evidence type="ECO:0000256" key="6">
    <source>
        <dbReference type="ARBA" id="ARBA00038076"/>
    </source>
</evidence>
<feature type="transmembrane region" description="Helical" evidence="7">
    <location>
        <begin position="354"/>
        <end position="378"/>
    </location>
</feature>
<dbReference type="STRING" id="1802500.A2801_01360"/>
<evidence type="ECO:0000313" key="10">
    <source>
        <dbReference type="EMBL" id="OGM30276.1"/>
    </source>
</evidence>
<dbReference type="Proteomes" id="UP000177263">
    <property type="component" value="Unassembled WGS sequence"/>
</dbReference>
<dbReference type="Pfam" id="PF12704">
    <property type="entry name" value="MacB_PCD"/>
    <property type="match status" value="1"/>
</dbReference>
<dbReference type="InterPro" id="IPR025857">
    <property type="entry name" value="MacB_PCD"/>
</dbReference>
<evidence type="ECO:0000256" key="5">
    <source>
        <dbReference type="ARBA" id="ARBA00023136"/>
    </source>
</evidence>
<evidence type="ECO:0000259" key="8">
    <source>
        <dbReference type="Pfam" id="PF02687"/>
    </source>
</evidence>
<feature type="domain" description="ABC3 transporter permease C-terminal" evidence="8">
    <location>
        <begin position="277"/>
        <end position="388"/>
    </location>
</feature>
<dbReference type="PANTHER" id="PTHR30572:SF4">
    <property type="entry name" value="ABC TRANSPORTER PERMEASE YTRF"/>
    <property type="match status" value="1"/>
</dbReference>
<evidence type="ECO:0000256" key="7">
    <source>
        <dbReference type="SAM" id="Phobius"/>
    </source>
</evidence>
<dbReference type="EMBL" id="MGGM01000002">
    <property type="protein sequence ID" value="OGM30276.1"/>
    <property type="molecule type" value="Genomic_DNA"/>
</dbReference>
<evidence type="ECO:0000256" key="1">
    <source>
        <dbReference type="ARBA" id="ARBA00004651"/>
    </source>
</evidence>
<gene>
    <name evidence="10" type="ORF">A2801_01360</name>
</gene>
<organism evidence="10 11">
    <name type="scientific">Candidatus Woesebacteria bacterium RIFCSPHIGHO2_01_FULL_41_10</name>
    <dbReference type="NCBI Taxonomy" id="1802500"/>
    <lineage>
        <taxon>Bacteria</taxon>
        <taxon>Candidatus Woeseibacteriota</taxon>
    </lineage>
</organism>
<comment type="similarity">
    <text evidence="6">Belongs to the ABC-4 integral membrane protein family.</text>
</comment>
<sequence>MKYFTFLIKTALKDFSRSKIRTGLTSLGILIGVFSVVMLISIGLGLKNYITKQFEDLGTNLILVLPGSGFSQGFGAGLTGGAEFDERDLNSLKKIRDLEYVVPVFMKASDIVAGKEEEFSYVMGTTDDFFGLYNLEAEAGEFFTKGDMQGRSKEVVVGRSLAEKLFGDFENAIGRDVRIQNQKYEIIGVSENVGDEQLDNAVLMPYRSTYGNLNPDKTFFAIYVGVADENKVTDAKELIEKTLLKRYEEDDFDVSEQAELLDTINQIIGVINIVLIAIGSISLVVGGIGIMNIMYANVTERTKEIGIRRAIGATKQDVLFQFLTESVLLSLLGGIVGLVLATIVVLLVQPYFPLGLNAVAVGVAIGISSAIGIFFGVFPARRAANLTPIEAIRYE</sequence>
<dbReference type="GO" id="GO:0022857">
    <property type="term" value="F:transmembrane transporter activity"/>
    <property type="evidence" value="ECO:0007669"/>
    <property type="project" value="TreeGrafter"/>
</dbReference>
<keyword evidence="2" id="KW-1003">Cell membrane</keyword>
<comment type="subcellular location">
    <subcellularLocation>
        <location evidence="1">Cell membrane</location>
        <topology evidence="1">Multi-pass membrane protein</topology>
    </subcellularLocation>
</comment>
<feature type="transmembrane region" description="Helical" evidence="7">
    <location>
        <begin position="319"/>
        <end position="348"/>
    </location>
</feature>
<reference evidence="10 11" key="1">
    <citation type="journal article" date="2016" name="Nat. Commun.">
        <title>Thousands of microbial genomes shed light on interconnected biogeochemical processes in an aquifer system.</title>
        <authorList>
            <person name="Anantharaman K."/>
            <person name="Brown C.T."/>
            <person name="Hug L.A."/>
            <person name="Sharon I."/>
            <person name="Castelle C.J."/>
            <person name="Probst A.J."/>
            <person name="Thomas B.C."/>
            <person name="Singh A."/>
            <person name="Wilkins M.J."/>
            <person name="Karaoz U."/>
            <person name="Brodie E.L."/>
            <person name="Williams K.H."/>
            <person name="Hubbard S.S."/>
            <person name="Banfield J.F."/>
        </authorList>
    </citation>
    <scope>NUCLEOTIDE SEQUENCE [LARGE SCALE GENOMIC DNA]</scope>
</reference>
<protein>
    <recommendedName>
        <fullName evidence="12">ABC transporter permease</fullName>
    </recommendedName>
</protein>
<dbReference type="InterPro" id="IPR050250">
    <property type="entry name" value="Macrolide_Exporter_MacB"/>
</dbReference>
<feature type="domain" description="MacB-like periplasmic core" evidence="9">
    <location>
        <begin position="22"/>
        <end position="241"/>
    </location>
</feature>
<name>A0A1F7YSJ1_9BACT</name>
<accession>A0A1F7YSJ1</accession>
<dbReference type="GO" id="GO:0005886">
    <property type="term" value="C:plasma membrane"/>
    <property type="evidence" value="ECO:0007669"/>
    <property type="project" value="UniProtKB-SubCell"/>
</dbReference>
<keyword evidence="3 7" id="KW-0812">Transmembrane</keyword>
<proteinExistence type="inferred from homology"/>
<evidence type="ECO:0000259" key="9">
    <source>
        <dbReference type="Pfam" id="PF12704"/>
    </source>
</evidence>
<keyword evidence="5 7" id="KW-0472">Membrane</keyword>
<evidence type="ECO:0000256" key="4">
    <source>
        <dbReference type="ARBA" id="ARBA00022989"/>
    </source>
</evidence>
<evidence type="ECO:0000313" key="11">
    <source>
        <dbReference type="Proteomes" id="UP000177263"/>
    </source>
</evidence>
<comment type="caution">
    <text evidence="10">The sequence shown here is derived from an EMBL/GenBank/DDBJ whole genome shotgun (WGS) entry which is preliminary data.</text>
</comment>
<dbReference type="Pfam" id="PF02687">
    <property type="entry name" value="FtsX"/>
    <property type="match status" value="1"/>
</dbReference>
<dbReference type="AlphaFoldDB" id="A0A1F7YSJ1"/>
<evidence type="ECO:0000256" key="3">
    <source>
        <dbReference type="ARBA" id="ARBA00022692"/>
    </source>
</evidence>
<feature type="transmembrane region" description="Helical" evidence="7">
    <location>
        <begin position="273"/>
        <end position="298"/>
    </location>
</feature>